<feature type="region of interest" description="Disordered" evidence="8">
    <location>
        <begin position="92"/>
        <end position="139"/>
    </location>
</feature>
<dbReference type="GO" id="GO:0005634">
    <property type="term" value="C:nucleus"/>
    <property type="evidence" value="ECO:0007669"/>
    <property type="project" value="TreeGrafter"/>
</dbReference>
<dbReference type="PROSITE" id="PS50055">
    <property type="entry name" value="TYR_PHOSPHATASE_PTP"/>
    <property type="match status" value="1"/>
</dbReference>
<accession>A0A2G9SAE8</accession>
<dbReference type="PROSITE" id="PS00383">
    <property type="entry name" value="TYR_PHOSPHATASE_1"/>
    <property type="match status" value="1"/>
</dbReference>
<dbReference type="SUPFAM" id="SSF52799">
    <property type="entry name" value="(Phosphotyrosine protein) phosphatases II"/>
    <property type="match status" value="1"/>
</dbReference>
<keyword evidence="6" id="KW-0904">Protein phosphatase</keyword>
<dbReference type="InterPro" id="IPR029021">
    <property type="entry name" value="Prot-tyrosine_phosphatase-like"/>
</dbReference>
<evidence type="ECO:0000259" key="11">
    <source>
        <dbReference type="PROSITE" id="PS50056"/>
    </source>
</evidence>
<proteinExistence type="inferred from homology"/>
<dbReference type="InterPro" id="IPR000242">
    <property type="entry name" value="PTP_cat"/>
</dbReference>
<name>A0A2G9SAE8_AQUCT</name>
<keyword evidence="9" id="KW-0812">Transmembrane</keyword>
<evidence type="ECO:0000256" key="6">
    <source>
        <dbReference type="ARBA" id="ARBA00022912"/>
    </source>
</evidence>
<keyword evidence="5" id="KW-0378">Hydrolase</keyword>
<dbReference type="GO" id="GO:0005737">
    <property type="term" value="C:cytoplasm"/>
    <property type="evidence" value="ECO:0007669"/>
    <property type="project" value="TreeGrafter"/>
</dbReference>
<protein>
    <recommendedName>
        <fullName evidence="3">protein-tyrosine-phosphatase</fullName>
        <ecNumber evidence="3">3.1.3.48</ecNumber>
    </recommendedName>
</protein>
<comment type="subcellular location">
    <subcellularLocation>
        <location evidence="1">Endomembrane system</location>
    </subcellularLocation>
</comment>
<dbReference type="Pfam" id="PF00102">
    <property type="entry name" value="Y_phosphatase"/>
    <property type="match status" value="1"/>
</dbReference>
<evidence type="ECO:0000256" key="9">
    <source>
        <dbReference type="SAM" id="Phobius"/>
    </source>
</evidence>
<sequence>MNLSNLDPRHRLELTAESREIFHFHYTTWPDFGVPESPASFLNFLIEVRNSGSLDPNYGPSVVHCSAGIGRSGTFSLVDTCLVLNPCTDISKDDQSDKVDSKQTDERYNGNRLHTEEEQSDDKSQEADSDAQSTLRKRVRDIRKANTAQKVQQMRQKMTEVELKRKRWLFWKPFLIPVGLASALVLGVFLCWKIYSP</sequence>
<keyword evidence="4" id="KW-0597">Phosphoprotein</keyword>
<dbReference type="InterPro" id="IPR051985">
    <property type="entry name" value="NR_tyrosine_phosphatase"/>
</dbReference>
<dbReference type="InterPro" id="IPR016130">
    <property type="entry name" value="Tyr_Pase_AS"/>
</dbReference>
<evidence type="ECO:0000256" key="3">
    <source>
        <dbReference type="ARBA" id="ARBA00013064"/>
    </source>
</evidence>
<evidence type="ECO:0000259" key="10">
    <source>
        <dbReference type="PROSITE" id="PS50055"/>
    </source>
</evidence>
<keyword evidence="9" id="KW-1133">Transmembrane helix</keyword>
<feature type="domain" description="Tyrosine-protein phosphatase" evidence="10">
    <location>
        <begin position="1"/>
        <end position="82"/>
    </location>
</feature>
<dbReference type="PROSITE" id="PS50056">
    <property type="entry name" value="TYR_PHOSPHATASE_2"/>
    <property type="match status" value="1"/>
</dbReference>
<evidence type="ECO:0000256" key="5">
    <source>
        <dbReference type="ARBA" id="ARBA00022801"/>
    </source>
</evidence>
<dbReference type="GO" id="GO:0019901">
    <property type="term" value="F:protein kinase binding"/>
    <property type="evidence" value="ECO:0007669"/>
    <property type="project" value="TreeGrafter"/>
</dbReference>
<dbReference type="GO" id="GO:0070373">
    <property type="term" value="P:negative regulation of ERK1 and ERK2 cascade"/>
    <property type="evidence" value="ECO:0007669"/>
    <property type="project" value="TreeGrafter"/>
</dbReference>
<evidence type="ECO:0000256" key="4">
    <source>
        <dbReference type="ARBA" id="ARBA00022553"/>
    </source>
</evidence>
<dbReference type="PANTHER" id="PTHR46047">
    <property type="entry name" value="TYROSINE-PROTEIN PHOSPHATASE NON-RECEPTOR TYPE 61F"/>
    <property type="match status" value="1"/>
</dbReference>
<dbReference type="AlphaFoldDB" id="A0A2G9SAE8"/>
<dbReference type="InterPro" id="IPR000387">
    <property type="entry name" value="Tyr_Pase_dom"/>
</dbReference>
<keyword evidence="7 9" id="KW-0472">Membrane</keyword>
<evidence type="ECO:0000256" key="7">
    <source>
        <dbReference type="ARBA" id="ARBA00023136"/>
    </source>
</evidence>
<feature type="domain" description="Tyrosine specific protein phosphatases" evidence="11">
    <location>
        <begin position="39"/>
        <end position="109"/>
    </location>
</feature>
<evidence type="ECO:0000256" key="8">
    <source>
        <dbReference type="SAM" id="MobiDB-lite"/>
    </source>
</evidence>
<dbReference type="PANTHER" id="PTHR46047:SF3">
    <property type="entry name" value="TYROSINE-PROTEIN PHOSPHATASE NON-RECEPTOR TYPE 61F"/>
    <property type="match status" value="1"/>
</dbReference>
<dbReference type="GO" id="GO:0012505">
    <property type="term" value="C:endomembrane system"/>
    <property type="evidence" value="ECO:0007669"/>
    <property type="project" value="UniProtKB-SubCell"/>
</dbReference>
<reference evidence="12" key="1">
    <citation type="submission" date="2017-08" db="EMBL/GenBank/DDBJ databases">
        <title>Assembly of the North American Bullfrog Genome.</title>
        <authorList>
            <person name="Warren R.L."/>
            <person name="Vandervalk B.P."/>
            <person name="Kucuk E."/>
            <person name="Birol I."/>
            <person name="Helbing C."/>
            <person name="Pandoh P."/>
            <person name="Behsaz B."/>
            <person name="Mohamadi H."/>
            <person name="Chu J."/>
            <person name="Jackman S."/>
            <person name="Hammond S.A."/>
            <person name="Veldhoen N."/>
            <person name="Kirk H."/>
            <person name="Zhao Y."/>
            <person name="Coope R."/>
            <person name="Pleasance S."/>
            <person name="Moore R."/>
            <person name="Holt R."/>
        </authorList>
    </citation>
    <scope>NUCLEOTIDE SEQUENCE</scope>
    <source>
        <strain evidence="12">Bruno</strain>
        <tissue evidence="12">Liver</tissue>
    </source>
</reference>
<dbReference type="InterPro" id="IPR003595">
    <property type="entry name" value="Tyr_Pase_cat"/>
</dbReference>
<dbReference type="OrthoDB" id="9450131at2759"/>
<comment type="similarity">
    <text evidence="2">Belongs to the protein-tyrosine phosphatase family. Non-receptor class 1 subfamily.</text>
</comment>
<gene>
    <name evidence="12" type="ORF">AB205_0060200</name>
</gene>
<evidence type="ECO:0000313" key="12">
    <source>
        <dbReference type="EMBL" id="PIO37120.1"/>
    </source>
</evidence>
<dbReference type="PRINTS" id="PR00700">
    <property type="entry name" value="PRTYPHPHTASE"/>
</dbReference>
<dbReference type="GO" id="GO:0046426">
    <property type="term" value="P:negative regulation of receptor signaling pathway via JAK-STAT"/>
    <property type="evidence" value="ECO:0007669"/>
    <property type="project" value="TreeGrafter"/>
</dbReference>
<evidence type="ECO:0000256" key="1">
    <source>
        <dbReference type="ARBA" id="ARBA00004308"/>
    </source>
</evidence>
<dbReference type="Gene3D" id="3.90.190.10">
    <property type="entry name" value="Protein tyrosine phosphatase superfamily"/>
    <property type="match status" value="1"/>
</dbReference>
<dbReference type="SMART" id="SM00404">
    <property type="entry name" value="PTPc_motif"/>
    <property type="match status" value="1"/>
</dbReference>
<evidence type="ECO:0000256" key="2">
    <source>
        <dbReference type="ARBA" id="ARBA00009701"/>
    </source>
</evidence>
<feature type="compositionally biased region" description="Basic and acidic residues" evidence="8">
    <location>
        <begin position="92"/>
        <end position="126"/>
    </location>
</feature>
<feature type="transmembrane region" description="Helical" evidence="9">
    <location>
        <begin position="174"/>
        <end position="195"/>
    </location>
</feature>
<dbReference type="EC" id="3.1.3.48" evidence="3"/>
<organism evidence="12">
    <name type="scientific">Aquarana catesbeiana</name>
    <name type="common">American bullfrog</name>
    <name type="synonym">Rana catesbeiana</name>
    <dbReference type="NCBI Taxonomy" id="8400"/>
    <lineage>
        <taxon>Eukaryota</taxon>
        <taxon>Metazoa</taxon>
        <taxon>Chordata</taxon>
        <taxon>Craniata</taxon>
        <taxon>Vertebrata</taxon>
        <taxon>Euteleostomi</taxon>
        <taxon>Amphibia</taxon>
        <taxon>Batrachia</taxon>
        <taxon>Anura</taxon>
        <taxon>Neobatrachia</taxon>
        <taxon>Ranoidea</taxon>
        <taxon>Ranidae</taxon>
        <taxon>Aquarana</taxon>
    </lineage>
</organism>
<dbReference type="EMBL" id="KV925276">
    <property type="protein sequence ID" value="PIO37120.1"/>
    <property type="molecule type" value="Genomic_DNA"/>
</dbReference>
<dbReference type="GO" id="GO:0004726">
    <property type="term" value="F:non-membrane spanning protein tyrosine phosphatase activity"/>
    <property type="evidence" value="ECO:0007669"/>
    <property type="project" value="TreeGrafter"/>
</dbReference>